<dbReference type="OrthoDB" id="9786766at2"/>
<feature type="signal peptide" evidence="1">
    <location>
        <begin position="1"/>
        <end position="21"/>
    </location>
</feature>
<reference evidence="4 5" key="1">
    <citation type="submission" date="2014-11" db="EMBL/GenBank/DDBJ databases">
        <title>Complete Genome Sequence of Pseudoalteromonas sp. Strain OCN003 Isolated from Kaneohe Bay, Oahu, Hawaii.</title>
        <authorList>
            <person name="Beurmann S."/>
            <person name="Videau P."/>
            <person name="Ushijima B."/>
            <person name="Smith A.M."/>
            <person name="Aeby G.S."/>
            <person name="Callahan S.M."/>
            <person name="Belcaid M."/>
        </authorList>
    </citation>
    <scope>NUCLEOTIDE SEQUENCE [LARGE SCALE GENOMIC DNA]</scope>
    <source>
        <strain evidence="4 5">OCN003</strain>
    </source>
</reference>
<dbReference type="STRING" id="1348114.OM33_19150"/>
<proteinExistence type="predicted"/>
<dbReference type="GO" id="GO:0004553">
    <property type="term" value="F:hydrolase activity, hydrolyzing O-glycosyl compounds"/>
    <property type="evidence" value="ECO:0007669"/>
    <property type="project" value="InterPro"/>
</dbReference>
<evidence type="ECO:0000256" key="1">
    <source>
        <dbReference type="SAM" id="SignalP"/>
    </source>
</evidence>
<dbReference type="Pfam" id="PF06452">
    <property type="entry name" value="CBM9_1"/>
    <property type="match status" value="1"/>
</dbReference>
<dbReference type="SUPFAM" id="SSF49344">
    <property type="entry name" value="CBD9-like"/>
    <property type="match status" value="1"/>
</dbReference>
<dbReference type="KEGG" id="pseo:OM33_19150"/>
<evidence type="ECO:0000259" key="3">
    <source>
        <dbReference type="Pfam" id="PF19313"/>
    </source>
</evidence>
<gene>
    <name evidence="4" type="ORF">OM33_19150</name>
</gene>
<dbReference type="GO" id="GO:0016052">
    <property type="term" value="P:carbohydrate catabolic process"/>
    <property type="evidence" value="ECO:0007669"/>
    <property type="project" value="InterPro"/>
</dbReference>
<dbReference type="RefSeq" id="WP_040135979.1">
    <property type="nucleotide sequence ID" value="NZ_CP009889.1"/>
</dbReference>
<dbReference type="InterPro" id="IPR045670">
    <property type="entry name" value="DUF5916"/>
</dbReference>
<keyword evidence="4" id="KW-0378">Hydrolase</keyword>
<dbReference type="CDD" id="cd09618">
    <property type="entry name" value="CBM9_like_2"/>
    <property type="match status" value="1"/>
</dbReference>
<name>A0A0A7EML2_9GAMM</name>
<dbReference type="EMBL" id="CP009889">
    <property type="protein sequence ID" value="AIY67182.1"/>
    <property type="molecule type" value="Genomic_DNA"/>
</dbReference>
<keyword evidence="1" id="KW-0732">Signal</keyword>
<accession>A0A0A7EML2</accession>
<evidence type="ECO:0000313" key="5">
    <source>
        <dbReference type="Proteomes" id="UP000030341"/>
    </source>
</evidence>
<feature type="domain" description="Carbohydrate-binding" evidence="2">
    <location>
        <begin position="37"/>
        <end position="192"/>
    </location>
</feature>
<keyword evidence="5" id="KW-1185">Reference proteome</keyword>
<feature type="chain" id="PRO_5002028097" evidence="1">
    <location>
        <begin position="22"/>
        <end position="737"/>
    </location>
</feature>
<organism evidence="4 5">
    <name type="scientific">Pseudoalteromonas piratica</name>
    <dbReference type="NCBI Taxonomy" id="1348114"/>
    <lineage>
        <taxon>Bacteria</taxon>
        <taxon>Pseudomonadati</taxon>
        <taxon>Pseudomonadota</taxon>
        <taxon>Gammaproteobacteria</taxon>
        <taxon>Alteromonadales</taxon>
        <taxon>Pseudoalteromonadaceae</taxon>
        <taxon>Pseudoalteromonas</taxon>
    </lineage>
</organism>
<dbReference type="InterPro" id="IPR010502">
    <property type="entry name" value="Carb-bd_dom_fam9"/>
</dbReference>
<feature type="domain" description="DUF5916" evidence="3">
    <location>
        <begin position="235"/>
        <end position="322"/>
    </location>
</feature>
<dbReference type="Pfam" id="PF19313">
    <property type="entry name" value="DUF5916"/>
    <property type="match status" value="1"/>
</dbReference>
<dbReference type="eggNOG" id="COG2091">
    <property type="taxonomic scope" value="Bacteria"/>
</dbReference>
<dbReference type="Proteomes" id="UP000030341">
    <property type="component" value="Chromosome 2"/>
</dbReference>
<protein>
    <submittedName>
        <fullName evidence="4">Hydrolase</fullName>
    </submittedName>
</protein>
<dbReference type="Gene3D" id="2.60.40.1190">
    <property type="match status" value="1"/>
</dbReference>
<evidence type="ECO:0000313" key="4">
    <source>
        <dbReference type="EMBL" id="AIY67182.1"/>
    </source>
</evidence>
<dbReference type="AlphaFoldDB" id="A0A0A7EML2"/>
<evidence type="ECO:0000259" key="2">
    <source>
        <dbReference type="Pfam" id="PF06452"/>
    </source>
</evidence>
<sequence>MKLLSWIFAAIAMLLSASLYAQQDYSLKHIQKPILLDGILDEPHWQQATFIDLAWEVEPVEGIAAKLKTHAWLYEDGENLYVAFKAYDDNPQDIRASIRDRDDLWNDDNVIIMIDTFNDERTGYQFYVNALGAQADARMTDYGSWQEDPSWDAIWDAKTHITDEGYTVEMVIPFTAFRFPLTQGNQTWGLSLYRNVPREVRYQYSNVKFDYDIKCSFCQFDKITGLKNAKPSKNLQLTPTLTASRNDVRDQNDDWQKQDDDIELGLDIRYGITSDAVLNATINPDFSQVEADAGQLDVNTTFALFYAEKRPFFLDGADTFETELFNFVHTRNIADPDVGAKITGKSGDHTYGVLYADDQQSAVILPGDQGSDFAVIKEDAQAAIASYQLDYGTRDNLGVLVTSRRSKNYYNNLASFDGATYLSEQDQISYQVAYSDTENTDELVSDFALDKQQTGHALSVKYERDTKAYDLVASYKQVDKDFRSDLGFITKAGYNKSLIGAGYQWYMPKGAAITDYWLNGDFDITYQQDGDRLEREVEIYAGLEAVYNINTEIGFLSREAKYISRYYDEKWGSLWFSGKPYGDLKFTFYGRVGERIDFRNAELGDSLYFNPGMSWDYNDHLQFKLEHTYSEMKLDDALSFRVNLTDFRVNMKFNMQSMLRLVVQYEVGKFGESPLAVINPISKERDFATQLIYSYKINAQTLFYLGYSGNGYAEDDEQHLKANERTFFTKFSYAWQL</sequence>
<dbReference type="GO" id="GO:0030246">
    <property type="term" value="F:carbohydrate binding"/>
    <property type="evidence" value="ECO:0007669"/>
    <property type="project" value="InterPro"/>
</dbReference>
<dbReference type="HOGENOM" id="CLU_016090_1_0_6"/>